<accession>A0AAV1CNE9</accession>
<dbReference type="PANTHER" id="PTHR47294">
    <property type="entry name" value="OS08G0431150 PROTEIN"/>
    <property type="match status" value="1"/>
</dbReference>
<organism evidence="1 2">
    <name type="scientific">Oldenlandia corymbosa var. corymbosa</name>
    <dbReference type="NCBI Taxonomy" id="529605"/>
    <lineage>
        <taxon>Eukaryota</taxon>
        <taxon>Viridiplantae</taxon>
        <taxon>Streptophyta</taxon>
        <taxon>Embryophyta</taxon>
        <taxon>Tracheophyta</taxon>
        <taxon>Spermatophyta</taxon>
        <taxon>Magnoliopsida</taxon>
        <taxon>eudicotyledons</taxon>
        <taxon>Gunneridae</taxon>
        <taxon>Pentapetalae</taxon>
        <taxon>asterids</taxon>
        <taxon>lamiids</taxon>
        <taxon>Gentianales</taxon>
        <taxon>Rubiaceae</taxon>
        <taxon>Rubioideae</taxon>
        <taxon>Spermacoceae</taxon>
        <taxon>Hedyotis-Oldenlandia complex</taxon>
        <taxon>Oldenlandia</taxon>
    </lineage>
</organism>
<dbReference type="Proteomes" id="UP001161247">
    <property type="component" value="Chromosome 2"/>
</dbReference>
<dbReference type="EMBL" id="OX459119">
    <property type="protein sequence ID" value="CAI9096234.1"/>
    <property type="molecule type" value="Genomic_DNA"/>
</dbReference>
<dbReference type="Gene3D" id="3.30.70.100">
    <property type="match status" value="1"/>
</dbReference>
<evidence type="ECO:0000313" key="2">
    <source>
        <dbReference type="Proteomes" id="UP001161247"/>
    </source>
</evidence>
<sequence>MRINLDCNACCRKMRRIILRMKEIETHAIEKQHLRVIVCGRFVPADVAIKIRKKMKRRVEILEIQEFTNAGPNEHVVEQGSHFPVPDHHHDHGMPMPPPYFQFPEHHHRYAIPQYA</sequence>
<gene>
    <name evidence="1" type="ORF">OLC1_LOCUS7035</name>
</gene>
<keyword evidence="2" id="KW-1185">Reference proteome</keyword>
<evidence type="ECO:0000313" key="1">
    <source>
        <dbReference type="EMBL" id="CAI9096234.1"/>
    </source>
</evidence>
<name>A0AAV1CNE9_OLDCO</name>
<proteinExistence type="predicted"/>
<reference evidence="1" key="1">
    <citation type="submission" date="2023-03" db="EMBL/GenBank/DDBJ databases">
        <authorList>
            <person name="Julca I."/>
        </authorList>
    </citation>
    <scope>NUCLEOTIDE SEQUENCE</scope>
</reference>
<dbReference type="AlphaFoldDB" id="A0AAV1CNE9"/>
<dbReference type="PANTHER" id="PTHR47294:SF4">
    <property type="entry name" value="HEAVY METAL-ASSOCIATED ISOPRENYLATED PLANT PROTEIN 26-LIKE ISOFORM X1"/>
    <property type="match status" value="1"/>
</dbReference>
<protein>
    <submittedName>
        <fullName evidence="1">OLC1v1032325C1</fullName>
    </submittedName>
</protein>